<name>U6SQC6_9BACI</name>
<reference evidence="1 2" key="1">
    <citation type="journal article" date="2013" name="Genome Announc.">
        <title>Genome Sequence of the Extreme Obligate Alkaliphile Bacillus marmarensis Strain DSM 21297.</title>
        <authorList>
            <person name="Wernick D.G."/>
            <person name="Choi K.Y."/>
            <person name="Tat C.A."/>
            <person name="Lafontaine Rivera J.G."/>
            <person name="Liao J.C."/>
        </authorList>
    </citation>
    <scope>NUCLEOTIDE SEQUENCE [LARGE SCALE GENOMIC DNA]</scope>
    <source>
        <strain evidence="1 2">DSM 21297</strain>
    </source>
</reference>
<dbReference type="AlphaFoldDB" id="U6SQC6"/>
<dbReference type="RefSeq" id="WP_022628453.1">
    <property type="nucleotide sequence ID" value="NZ_ATAE01000031.1"/>
</dbReference>
<proteinExistence type="predicted"/>
<sequence length="48" mass="5850">MKDIKNLYRSHMKNGWTLNQLDEMDIHFYLSLGTEENEEVFIDEIKLF</sequence>
<dbReference type="Proteomes" id="UP000017170">
    <property type="component" value="Unassembled WGS sequence"/>
</dbReference>
<comment type="caution">
    <text evidence="1">The sequence shown here is derived from an EMBL/GenBank/DDBJ whole genome shotgun (WGS) entry which is preliminary data.</text>
</comment>
<organism evidence="1 2">
    <name type="scientific">Alkalihalophilus marmarensis DSM 21297</name>
    <dbReference type="NCBI Taxonomy" id="1188261"/>
    <lineage>
        <taxon>Bacteria</taxon>
        <taxon>Bacillati</taxon>
        <taxon>Bacillota</taxon>
        <taxon>Bacilli</taxon>
        <taxon>Bacillales</taxon>
        <taxon>Bacillaceae</taxon>
        <taxon>Alkalihalophilus</taxon>
    </lineage>
</organism>
<accession>U6SQC6</accession>
<protein>
    <submittedName>
        <fullName evidence="1">Uncharacterized protein</fullName>
    </submittedName>
</protein>
<dbReference type="PATRIC" id="fig|1188261.3.peg.2249"/>
<dbReference type="EMBL" id="ATAE01000031">
    <property type="protein sequence ID" value="ERN52826.1"/>
    <property type="molecule type" value="Genomic_DNA"/>
</dbReference>
<evidence type="ECO:0000313" key="1">
    <source>
        <dbReference type="EMBL" id="ERN52826.1"/>
    </source>
</evidence>
<gene>
    <name evidence="1" type="ORF">A33I_14110</name>
</gene>
<keyword evidence="2" id="KW-1185">Reference proteome</keyword>
<evidence type="ECO:0000313" key="2">
    <source>
        <dbReference type="Proteomes" id="UP000017170"/>
    </source>
</evidence>